<evidence type="ECO:0000259" key="1">
    <source>
        <dbReference type="Pfam" id="PF13847"/>
    </source>
</evidence>
<dbReference type="PANTHER" id="PTHR43861">
    <property type="entry name" value="TRANS-ACONITATE 2-METHYLTRANSFERASE-RELATED"/>
    <property type="match status" value="1"/>
</dbReference>
<dbReference type="Pfam" id="PF13847">
    <property type="entry name" value="Methyltransf_31"/>
    <property type="match status" value="1"/>
</dbReference>
<keyword evidence="2" id="KW-0489">Methyltransferase</keyword>
<sequence length="220" mass="24557">MSKYDKKRLAWLFDNMTDTKSTIGEQVADSGETIPQIAGRVAFEQLKLTGEDVLLDVGTGTGDKAIAAAHICRQVIGIDISKKSLEQARIRAELENLNNVIFAYGAFEEPCVELELALYGITKILAVYSLHHLPDQLKKESLFTLSNLLHRPGRIVIGDIMFFEEPNKHIEKFNEVYYDGGDTDFPSRVEYLTECLKQAGGTTRVEQIHPLVGVIIADFV</sequence>
<dbReference type="SUPFAM" id="SSF53335">
    <property type="entry name" value="S-adenosyl-L-methionine-dependent methyltransferases"/>
    <property type="match status" value="1"/>
</dbReference>
<dbReference type="Proteomes" id="UP000236434">
    <property type="component" value="Unassembled WGS sequence"/>
</dbReference>
<dbReference type="CDD" id="cd02440">
    <property type="entry name" value="AdoMet_MTases"/>
    <property type="match status" value="1"/>
</dbReference>
<dbReference type="OrthoDB" id="9777497at2"/>
<protein>
    <submittedName>
        <fullName evidence="2">Type 11 methyltransferase</fullName>
    </submittedName>
</protein>
<evidence type="ECO:0000313" key="3">
    <source>
        <dbReference type="Proteomes" id="UP000236434"/>
    </source>
</evidence>
<gene>
    <name evidence="2" type="ORF">X929_07495</name>
</gene>
<dbReference type="EMBL" id="AZRL01000021">
    <property type="protein sequence ID" value="PNR95441.1"/>
    <property type="molecule type" value="Genomic_DNA"/>
</dbReference>
<comment type="caution">
    <text evidence="2">The sequence shown here is derived from an EMBL/GenBank/DDBJ whole genome shotgun (WGS) entry which is preliminary data.</text>
</comment>
<reference evidence="2 3" key="1">
    <citation type="submission" date="2013-12" db="EMBL/GenBank/DDBJ databases">
        <title>Comparative genomics of Petrotoga isolates.</title>
        <authorList>
            <person name="Nesbo C.L."/>
            <person name="Charchuk R."/>
            <person name="Chow K."/>
        </authorList>
    </citation>
    <scope>NUCLEOTIDE SEQUENCE [LARGE SCALE GENOMIC DNA]</scope>
    <source>
        <strain evidence="2 3">DSM 13574</strain>
    </source>
</reference>
<dbReference type="PANTHER" id="PTHR43861:SF1">
    <property type="entry name" value="TRANS-ACONITATE 2-METHYLTRANSFERASE"/>
    <property type="match status" value="1"/>
</dbReference>
<accession>A0A2K1NY30</accession>
<dbReference type="RefSeq" id="WP_103067360.1">
    <property type="nucleotide sequence ID" value="NZ_AZRL01000021.1"/>
</dbReference>
<dbReference type="AlphaFoldDB" id="A0A2K1NY30"/>
<keyword evidence="2" id="KW-0808">Transferase</keyword>
<dbReference type="Gene3D" id="3.40.50.150">
    <property type="entry name" value="Vaccinia Virus protein VP39"/>
    <property type="match status" value="1"/>
</dbReference>
<dbReference type="GO" id="GO:0032259">
    <property type="term" value="P:methylation"/>
    <property type="evidence" value="ECO:0007669"/>
    <property type="project" value="UniProtKB-KW"/>
</dbReference>
<proteinExistence type="predicted"/>
<organism evidence="2 3">
    <name type="scientific">Petrotoga olearia DSM 13574</name>
    <dbReference type="NCBI Taxonomy" id="1122955"/>
    <lineage>
        <taxon>Bacteria</taxon>
        <taxon>Thermotogati</taxon>
        <taxon>Thermotogota</taxon>
        <taxon>Thermotogae</taxon>
        <taxon>Petrotogales</taxon>
        <taxon>Petrotogaceae</taxon>
        <taxon>Petrotoga</taxon>
    </lineage>
</organism>
<feature type="domain" description="Methyltransferase" evidence="1">
    <location>
        <begin position="52"/>
        <end position="177"/>
    </location>
</feature>
<dbReference type="GO" id="GO:0008168">
    <property type="term" value="F:methyltransferase activity"/>
    <property type="evidence" value="ECO:0007669"/>
    <property type="project" value="UniProtKB-KW"/>
</dbReference>
<dbReference type="InterPro" id="IPR029063">
    <property type="entry name" value="SAM-dependent_MTases_sf"/>
</dbReference>
<evidence type="ECO:0000313" key="2">
    <source>
        <dbReference type="EMBL" id="PNR95441.1"/>
    </source>
</evidence>
<dbReference type="InterPro" id="IPR025714">
    <property type="entry name" value="Methyltranfer_dom"/>
</dbReference>
<name>A0A2K1NY30_9BACT</name>